<dbReference type="Pfam" id="PF12836">
    <property type="entry name" value="HHH_3"/>
    <property type="match status" value="1"/>
</dbReference>
<dbReference type="InterPro" id="IPR004509">
    <property type="entry name" value="Competence_ComEA_HhH"/>
</dbReference>
<evidence type="ECO:0000313" key="4">
    <source>
        <dbReference type="Proteomes" id="UP000283721"/>
    </source>
</evidence>
<dbReference type="SUPFAM" id="SSF47781">
    <property type="entry name" value="RuvA domain 2-like"/>
    <property type="match status" value="1"/>
</dbReference>
<dbReference type="EMBL" id="QSES01000025">
    <property type="protein sequence ID" value="RGZ89953.1"/>
    <property type="molecule type" value="Genomic_DNA"/>
</dbReference>
<accession>A0A413Q4X4</accession>
<dbReference type="NCBIfam" id="TIGR00426">
    <property type="entry name" value="competence protein ComEA helix-hairpin-helix repeat region"/>
    <property type="match status" value="1"/>
</dbReference>
<dbReference type="InterPro" id="IPR051675">
    <property type="entry name" value="Endo/Exo/Phosphatase_dom_1"/>
</dbReference>
<dbReference type="Proteomes" id="UP000283721">
    <property type="component" value="Unassembled WGS sequence"/>
</dbReference>
<reference evidence="3 4" key="1">
    <citation type="submission" date="2018-08" db="EMBL/GenBank/DDBJ databases">
        <title>A genome reference for cultivated species of the human gut microbiota.</title>
        <authorList>
            <person name="Zou Y."/>
            <person name="Xue W."/>
            <person name="Luo G."/>
        </authorList>
    </citation>
    <scope>NUCLEOTIDE SEQUENCE [LARGE SCALE GENOMIC DNA]</scope>
    <source>
        <strain evidence="3 4">AM47-6BH</strain>
    </source>
</reference>
<feature type="domain" description="Helix-hairpin-helix DNA-binding motif class 1" evidence="2">
    <location>
        <begin position="218"/>
        <end position="237"/>
    </location>
</feature>
<dbReference type="InterPro" id="IPR019554">
    <property type="entry name" value="Soluble_ligand-bd"/>
</dbReference>
<dbReference type="GO" id="GO:0015627">
    <property type="term" value="C:type II protein secretion system complex"/>
    <property type="evidence" value="ECO:0007669"/>
    <property type="project" value="TreeGrafter"/>
</dbReference>
<dbReference type="InterPro" id="IPR003583">
    <property type="entry name" value="Hlx-hairpin-Hlx_DNA-bd_motif"/>
</dbReference>
<proteinExistence type="predicted"/>
<protein>
    <submittedName>
        <fullName evidence="3">ComEA family DNA-binding protein</fullName>
    </submittedName>
</protein>
<keyword evidence="3" id="KW-0238">DNA-binding</keyword>
<dbReference type="SUPFAM" id="SSF142984">
    <property type="entry name" value="Nqo1 middle domain-like"/>
    <property type="match status" value="1"/>
</dbReference>
<dbReference type="GO" id="GO:0015628">
    <property type="term" value="P:protein secretion by the type II secretion system"/>
    <property type="evidence" value="ECO:0007669"/>
    <property type="project" value="TreeGrafter"/>
</dbReference>
<dbReference type="GO" id="GO:0003677">
    <property type="term" value="F:DNA binding"/>
    <property type="evidence" value="ECO:0007669"/>
    <property type="project" value="UniProtKB-KW"/>
</dbReference>
<feature type="compositionally biased region" description="Polar residues" evidence="1">
    <location>
        <begin position="45"/>
        <end position="54"/>
    </location>
</feature>
<dbReference type="Pfam" id="PF10531">
    <property type="entry name" value="SLBB"/>
    <property type="match status" value="1"/>
</dbReference>
<dbReference type="PROSITE" id="PS51257">
    <property type="entry name" value="PROKAR_LIPOPROTEIN"/>
    <property type="match status" value="1"/>
</dbReference>
<evidence type="ECO:0000256" key="1">
    <source>
        <dbReference type="SAM" id="MobiDB-lite"/>
    </source>
</evidence>
<gene>
    <name evidence="3" type="ORF">DW967_12400</name>
</gene>
<name>A0A413Q4X4_9FIRM</name>
<dbReference type="GO" id="GO:0006281">
    <property type="term" value="P:DNA repair"/>
    <property type="evidence" value="ECO:0007669"/>
    <property type="project" value="InterPro"/>
</dbReference>
<comment type="caution">
    <text evidence="3">The sequence shown here is derived from an EMBL/GenBank/DDBJ whole genome shotgun (WGS) entry which is preliminary data.</text>
</comment>
<evidence type="ECO:0000313" key="3">
    <source>
        <dbReference type="EMBL" id="RGZ89953.1"/>
    </source>
</evidence>
<dbReference type="PANTHER" id="PTHR21180:SF32">
    <property type="entry name" value="ENDONUCLEASE_EXONUCLEASE_PHOSPHATASE FAMILY DOMAIN-CONTAINING PROTEIN 1"/>
    <property type="match status" value="1"/>
</dbReference>
<dbReference type="AlphaFoldDB" id="A0A413Q4X4"/>
<dbReference type="Gene3D" id="3.10.560.10">
    <property type="entry name" value="Outer membrane lipoprotein wza domain like"/>
    <property type="match status" value="1"/>
</dbReference>
<dbReference type="InterPro" id="IPR010994">
    <property type="entry name" value="RuvA_2-like"/>
</dbReference>
<feature type="region of interest" description="Disordered" evidence="1">
    <location>
        <begin position="45"/>
        <end position="77"/>
    </location>
</feature>
<feature type="compositionally biased region" description="Basic and acidic residues" evidence="1">
    <location>
        <begin position="55"/>
        <end position="76"/>
    </location>
</feature>
<dbReference type="Gene3D" id="1.10.150.280">
    <property type="entry name" value="AF1531-like domain"/>
    <property type="match status" value="1"/>
</dbReference>
<dbReference type="SMART" id="SM00278">
    <property type="entry name" value="HhH1"/>
    <property type="match status" value="2"/>
</dbReference>
<sequence length="241" mass="26195">MNQRRPYEKIILLSAFILTIAFGLCGCKKDDATVHFASETEQTAVVSSDVNRQTADSKEKKASSDGEQEQKAKDTADDTDESSEWCVYICGQVANPGVYRVKPGARVCELVDMAGGMLDTADKSFWNLASELYDGQMLYFPTVEELKSDHIPEGTYTTGIDGSLMKGGAEEHIGIKDGKLNINTATVEQLMALSGIGESKAKSIVEDRAKNGLFSSIEDITRVSGIGEAMFNKIKDDITVN</sequence>
<organism evidence="3 4">
    <name type="scientific">Agathobacter rectalis</name>
    <dbReference type="NCBI Taxonomy" id="39491"/>
    <lineage>
        <taxon>Bacteria</taxon>
        <taxon>Bacillati</taxon>
        <taxon>Bacillota</taxon>
        <taxon>Clostridia</taxon>
        <taxon>Lachnospirales</taxon>
        <taxon>Lachnospiraceae</taxon>
        <taxon>Agathobacter</taxon>
    </lineage>
</organism>
<feature type="domain" description="Helix-hairpin-helix DNA-binding motif class 1" evidence="2">
    <location>
        <begin position="188"/>
        <end position="207"/>
    </location>
</feature>
<dbReference type="PANTHER" id="PTHR21180">
    <property type="entry name" value="ENDONUCLEASE/EXONUCLEASE/PHOSPHATASE FAMILY DOMAIN-CONTAINING PROTEIN 1"/>
    <property type="match status" value="1"/>
</dbReference>
<evidence type="ECO:0000259" key="2">
    <source>
        <dbReference type="SMART" id="SM00278"/>
    </source>
</evidence>